<dbReference type="InterPro" id="IPR001789">
    <property type="entry name" value="Sig_transdc_resp-reg_receiver"/>
</dbReference>
<protein>
    <recommendedName>
        <fullName evidence="1">diguanylate cyclase</fullName>
        <ecNumber evidence="1">2.7.7.65</ecNumber>
    </recommendedName>
</protein>
<organism evidence="6 7">
    <name type="scientific">Massilia jejuensis</name>
    <dbReference type="NCBI Taxonomy" id="648894"/>
    <lineage>
        <taxon>Bacteria</taxon>
        <taxon>Pseudomonadati</taxon>
        <taxon>Pseudomonadota</taxon>
        <taxon>Betaproteobacteria</taxon>
        <taxon>Burkholderiales</taxon>
        <taxon>Oxalobacteraceae</taxon>
        <taxon>Telluria group</taxon>
        <taxon>Massilia</taxon>
    </lineage>
</organism>
<comment type="catalytic activity">
    <reaction evidence="2">
        <text>2 GTP = 3',3'-c-di-GMP + 2 diphosphate</text>
        <dbReference type="Rhea" id="RHEA:24898"/>
        <dbReference type="ChEBI" id="CHEBI:33019"/>
        <dbReference type="ChEBI" id="CHEBI:37565"/>
        <dbReference type="ChEBI" id="CHEBI:58805"/>
        <dbReference type="EC" id="2.7.7.65"/>
    </reaction>
</comment>
<dbReference type="PANTHER" id="PTHR45138">
    <property type="entry name" value="REGULATORY COMPONENTS OF SENSORY TRANSDUCTION SYSTEM"/>
    <property type="match status" value="1"/>
</dbReference>
<proteinExistence type="predicted"/>
<dbReference type="SUPFAM" id="SSF55073">
    <property type="entry name" value="Nucleotide cyclase"/>
    <property type="match status" value="1"/>
</dbReference>
<dbReference type="NCBIfam" id="TIGR00254">
    <property type="entry name" value="GGDEF"/>
    <property type="match status" value="1"/>
</dbReference>
<dbReference type="EC" id="2.7.7.65" evidence="1"/>
<dbReference type="Pfam" id="PF00990">
    <property type="entry name" value="GGDEF"/>
    <property type="match status" value="1"/>
</dbReference>
<dbReference type="Gene3D" id="3.30.70.270">
    <property type="match status" value="1"/>
</dbReference>
<dbReference type="PANTHER" id="PTHR45138:SF9">
    <property type="entry name" value="DIGUANYLATE CYCLASE DGCM-RELATED"/>
    <property type="match status" value="1"/>
</dbReference>
<dbReference type="CDD" id="cd01949">
    <property type="entry name" value="GGDEF"/>
    <property type="match status" value="1"/>
</dbReference>
<name>A0ABW0PLG2_9BURK</name>
<evidence type="ECO:0000259" key="4">
    <source>
        <dbReference type="PROSITE" id="PS50110"/>
    </source>
</evidence>
<evidence type="ECO:0000256" key="3">
    <source>
        <dbReference type="PROSITE-ProRule" id="PRU00169"/>
    </source>
</evidence>
<dbReference type="GO" id="GO:0052621">
    <property type="term" value="F:diguanylate cyclase activity"/>
    <property type="evidence" value="ECO:0007669"/>
    <property type="project" value="UniProtKB-EC"/>
</dbReference>
<dbReference type="PROSITE" id="PS50110">
    <property type="entry name" value="RESPONSE_REGULATORY"/>
    <property type="match status" value="1"/>
</dbReference>
<dbReference type="InterPro" id="IPR000160">
    <property type="entry name" value="GGDEF_dom"/>
</dbReference>
<dbReference type="SUPFAM" id="SSF52172">
    <property type="entry name" value="CheY-like"/>
    <property type="match status" value="1"/>
</dbReference>
<dbReference type="Gene3D" id="3.40.50.2300">
    <property type="match status" value="1"/>
</dbReference>
<dbReference type="InterPro" id="IPR011006">
    <property type="entry name" value="CheY-like_superfamily"/>
</dbReference>
<feature type="domain" description="Response regulatory" evidence="4">
    <location>
        <begin position="13"/>
        <end position="128"/>
    </location>
</feature>
<dbReference type="RefSeq" id="WP_379725867.1">
    <property type="nucleotide sequence ID" value="NZ_JBHSMS010000072.1"/>
</dbReference>
<dbReference type="InterPro" id="IPR029787">
    <property type="entry name" value="Nucleotide_cyclase"/>
</dbReference>
<dbReference type="PROSITE" id="PS50887">
    <property type="entry name" value="GGDEF"/>
    <property type="match status" value="1"/>
</dbReference>
<accession>A0ABW0PLG2</accession>
<evidence type="ECO:0000313" key="6">
    <source>
        <dbReference type="EMBL" id="MFC5513530.1"/>
    </source>
</evidence>
<keyword evidence="6" id="KW-0808">Transferase</keyword>
<comment type="caution">
    <text evidence="6">The sequence shown here is derived from an EMBL/GenBank/DDBJ whole genome shotgun (WGS) entry which is preliminary data.</text>
</comment>
<gene>
    <name evidence="6" type="ORF">ACFPOU_20740</name>
</gene>
<feature type="domain" description="GGDEF" evidence="5">
    <location>
        <begin position="171"/>
        <end position="312"/>
    </location>
</feature>
<keyword evidence="7" id="KW-1185">Reference proteome</keyword>
<dbReference type="InterPro" id="IPR050469">
    <property type="entry name" value="Diguanylate_Cyclase"/>
</dbReference>
<evidence type="ECO:0000256" key="1">
    <source>
        <dbReference type="ARBA" id="ARBA00012528"/>
    </source>
</evidence>
<dbReference type="Pfam" id="PF00072">
    <property type="entry name" value="Response_reg"/>
    <property type="match status" value="1"/>
</dbReference>
<dbReference type="SMART" id="SM00448">
    <property type="entry name" value="REC"/>
    <property type="match status" value="1"/>
</dbReference>
<dbReference type="SMART" id="SM00267">
    <property type="entry name" value="GGDEF"/>
    <property type="match status" value="1"/>
</dbReference>
<keyword evidence="3" id="KW-0597">Phosphoprotein</keyword>
<sequence>MSSPPGQLSERVRILVVDDQAANIVQIRHILGTELETFAATSGEQALDMCLAAPPDLVILDMRMPGIGGLDTCRRLRADVRTQAIPVIFVTAATSPEDEDACWLAGGSDFVLKPINPTTLQNRVRAQLTLKIQADQLRRLAYLDGLTGLPNRRSFDERFGIECRRAFRNKTPLSILLIDIDYFKLYNDHYGHIAGDACLREIGHCLAESILRPGDLVARYGGEEFVGLLSETGHAGALRVAQAILDRVSQAKLGHAASPIGSTVAVSIGVATRIVQQHELVHEACHSLLEQADRQLYRAKQAGRAGAAGIELTT</sequence>
<dbReference type="EMBL" id="JBHSMS010000072">
    <property type="protein sequence ID" value="MFC5513530.1"/>
    <property type="molecule type" value="Genomic_DNA"/>
</dbReference>
<keyword evidence="6" id="KW-0548">Nucleotidyltransferase</keyword>
<evidence type="ECO:0000256" key="2">
    <source>
        <dbReference type="ARBA" id="ARBA00034247"/>
    </source>
</evidence>
<feature type="modified residue" description="4-aspartylphosphate" evidence="3">
    <location>
        <position position="61"/>
    </location>
</feature>
<dbReference type="InterPro" id="IPR043128">
    <property type="entry name" value="Rev_trsase/Diguanyl_cyclase"/>
</dbReference>
<dbReference type="Proteomes" id="UP001596031">
    <property type="component" value="Unassembled WGS sequence"/>
</dbReference>
<evidence type="ECO:0000259" key="5">
    <source>
        <dbReference type="PROSITE" id="PS50887"/>
    </source>
</evidence>
<reference evidence="7" key="1">
    <citation type="journal article" date="2019" name="Int. J. Syst. Evol. Microbiol.">
        <title>The Global Catalogue of Microorganisms (GCM) 10K type strain sequencing project: providing services to taxonomists for standard genome sequencing and annotation.</title>
        <authorList>
            <consortium name="The Broad Institute Genomics Platform"/>
            <consortium name="The Broad Institute Genome Sequencing Center for Infectious Disease"/>
            <person name="Wu L."/>
            <person name="Ma J."/>
        </authorList>
    </citation>
    <scope>NUCLEOTIDE SEQUENCE [LARGE SCALE GENOMIC DNA]</scope>
    <source>
        <strain evidence="7">CCUG 38813</strain>
    </source>
</reference>
<evidence type="ECO:0000313" key="7">
    <source>
        <dbReference type="Proteomes" id="UP001596031"/>
    </source>
</evidence>